<evidence type="ECO:0000313" key="3">
    <source>
        <dbReference type="Proteomes" id="UP001279553"/>
    </source>
</evidence>
<gene>
    <name evidence="2" type="ORF">SIL87_03640</name>
</gene>
<dbReference type="Pfam" id="PF09982">
    <property type="entry name" value="LpxR"/>
    <property type="match status" value="1"/>
</dbReference>
<dbReference type="RefSeq" id="WP_319612843.1">
    <property type="nucleotide sequence ID" value="NZ_JAWXYB010000018.1"/>
</dbReference>
<name>A0AAW9DN35_ACIAO</name>
<protein>
    <submittedName>
        <fullName evidence="2">Lipid A deacylase LpxR family protein</fullName>
    </submittedName>
</protein>
<dbReference type="Proteomes" id="UP001279553">
    <property type="component" value="Unassembled WGS sequence"/>
</dbReference>
<keyword evidence="3" id="KW-1185">Reference proteome</keyword>
<keyword evidence="1" id="KW-0732">Signal</keyword>
<organism evidence="2 3">
    <name type="scientific">Acidiphilium acidophilum</name>
    <name type="common">Thiobacillus acidophilus</name>
    <dbReference type="NCBI Taxonomy" id="76588"/>
    <lineage>
        <taxon>Bacteria</taxon>
        <taxon>Pseudomonadati</taxon>
        <taxon>Pseudomonadota</taxon>
        <taxon>Alphaproteobacteria</taxon>
        <taxon>Acetobacterales</taxon>
        <taxon>Acidocellaceae</taxon>
        <taxon>Acidiphilium</taxon>
    </lineage>
</organism>
<proteinExistence type="predicted"/>
<accession>A0AAW9DN35</accession>
<comment type="caution">
    <text evidence="2">The sequence shown here is derived from an EMBL/GenBank/DDBJ whole genome shotgun (WGS) entry which is preliminary data.</text>
</comment>
<dbReference type="InterPro" id="IPR018707">
    <property type="entry name" value="LpxR"/>
</dbReference>
<dbReference type="Gene3D" id="2.40.128.140">
    <property type="entry name" value="Outer membrane protein"/>
    <property type="match status" value="1"/>
</dbReference>
<feature type="chain" id="PRO_5043914360" evidence="1">
    <location>
        <begin position="24"/>
        <end position="337"/>
    </location>
</feature>
<sequence length="337" mass="35614">MTRSLPMIALCAASLCYAASAAAQTTPSSTSGFPSGTWTIQDENASISTQSLTDRYYVNGVHIGFTSHVGDVPDAVANFGHDLVGAGDQRISISLTQKLFTPNSTNLIDPPTNQEPYGGSLLGTFELIQDTSGSRTVLGFDAGVVGRDAGGEIVQNGFHSIIGQSGTHGWAYQLPSEPAFDVLASRTWRVGMAKFGNGLEIDALPQLAGEVGTTEAYIEPAMTLRIGEGLNSDFGAPLLRPGPSGSDAYRQTRPLVWYVFGGVAGKFVGHDTFLSGADFQSSRAVNPTHAVGQLDAGIAVIWHGVRFSYTQVFQTRRYVGQVGGIHEYGSLAVSAKF</sequence>
<evidence type="ECO:0000256" key="1">
    <source>
        <dbReference type="SAM" id="SignalP"/>
    </source>
</evidence>
<dbReference type="InterPro" id="IPR037107">
    <property type="entry name" value="Put_OMP_sf"/>
</dbReference>
<evidence type="ECO:0000313" key="2">
    <source>
        <dbReference type="EMBL" id="MDX5929853.1"/>
    </source>
</evidence>
<reference evidence="2 3" key="1">
    <citation type="submission" date="2023-11" db="EMBL/GenBank/DDBJ databases">
        <title>MicrobeMod: A computational toolkit for identifying prokaryotic methylation and restriction-modification with nanopore sequencing.</title>
        <authorList>
            <person name="Crits-Christoph A."/>
            <person name="Kang S.C."/>
            <person name="Lee H."/>
            <person name="Ostrov N."/>
        </authorList>
    </citation>
    <scope>NUCLEOTIDE SEQUENCE [LARGE SCALE GENOMIC DNA]</scope>
    <source>
        <strain evidence="2 3">DSMZ 700</strain>
    </source>
</reference>
<dbReference type="AlphaFoldDB" id="A0AAW9DN35"/>
<feature type="signal peptide" evidence="1">
    <location>
        <begin position="1"/>
        <end position="23"/>
    </location>
</feature>
<dbReference type="EMBL" id="JAWXYB010000018">
    <property type="protein sequence ID" value="MDX5929853.1"/>
    <property type="molecule type" value="Genomic_DNA"/>
</dbReference>